<feature type="domain" description="AB hydrolase-1" evidence="2">
    <location>
        <begin position="29"/>
        <end position="270"/>
    </location>
</feature>
<evidence type="ECO:0000256" key="1">
    <source>
        <dbReference type="ARBA" id="ARBA00022801"/>
    </source>
</evidence>
<dbReference type="InterPro" id="IPR000639">
    <property type="entry name" value="Epox_hydrolase-like"/>
</dbReference>
<gene>
    <name evidence="3" type="ORF">NQV15_12080</name>
</gene>
<reference evidence="3 4" key="1">
    <citation type="submission" date="2022-08" db="EMBL/GenBank/DDBJ databases">
        <title>novel species in genus Aeromicrobium.</title>
        <authorList>
            <person name="Ye L."/>
        </authorList>
    </citation>
    <scope>NUCLEOTIDE SEQUENCE [LARGE SCALE GENOMIC DNA]</scope>
    <source>
        <strain evidence="4">zg-Y1379</strain>
    </source>
</reference>
<dbReference type="PANTHER" id="PTHR43329">
    <property type="entry name" value="EPOXIDE HYDROLASE"/>
    <property type="match status" value="1"/>
</dbReference>
<dbReference type="SUPFAM" id="SSF53474">
    <property type="entry name" value="alpha/beta-Hydrolases"/>
    <property type="match status" value="1"/>
</dbReference>
<name>A0ABY5M430_9ACTN</name>
<keyword evidence="1 3" id="KW-0378">Hydrolase</keyword>
<evidence type="ECO:0000313" key="4">
    <source>
        <dbReference type="Proteomes" id="UP001316184"/>
    </source>
</evidence>
<dbReference type="PRINTS" id="PR00412">
    <property type="entry name" value="EPOXHYDRLASE"/>
</dbReference>
<dbReference type="Proteomes" id="UP001316184">
    <property type="component" value="Chromosome"/>
</dbReference>
<dbReference type="Gene3D" id="3.40.50.1820">
    <property type="entry name" value="alpha/beta hydrolase"/>
    <property type="match status" value="1"/>
</dbReference>
<dbReference type="RefSeq" id="WP_232400128.1">
    <property type="nucleotide sequence ID" value="NZ_CP102173.1"/>
</dbReference>
<sequence length="283" mass="30643">MTDQRIDQFRHAGLTFDVIDGGPLDGTPVVLLHGFPQRASAWDAVSQHLHAAGMRTYALDQRGYSPGARPRSRFGYQVPALVADVKALIDRIGTPVHLVGHDWGAIVAWSVAGAHPDLIHSLTAVSVAHPAAFVKSLTSSTQALKSYYMLLFQLPVLPEWLLSLKNGPGEMMLRSAGMSTEMIETFRSEIVQAGALKGGLGYYRSVPLAAGALGKRVSVPTTYVWSDHDAALARRGAELTPQFVSGPYELEVYHGVSHWILDERPAELAASIANRVRSVDRAA</sequence>
<dbReference type="EMBL" id="CP102173">
    <property type="protein sequence ID" value="UUP12592.1"/>
    <property type="molecule type" value="Genomic_DNA"/>
</dbReference>
<evidence type="ECO:0000259" key="2">
    <source>
        <dbReference type="Pfam" id="PF12697"/>
    </source>
</evidence>
<organism evidence="3 4">
    <name type="scientific">Aeromicrobium wangtongii</name>
    <dbReference type="NCBI Taxonomy" id="2969247"/>
    <lineage>
        <taxon>Bacteria</taxon>
        <taxon>Bacillati</taxon>
        <taxon>Actinomycetota</taxon>
        <taxon>Actinomycetes</taxon>
        <taxon>Propionibacteriales</taxon>
        <taxon>Nocardioidaceae</taxon>
        <taxon>Aeromicrobium</taxon>
    </lineage>
</organism>
<dbReference type="InterPro" id="IPR029058">
    <property type="entry name" value="AB_hydrolase_fold"/>
</dbReference>
<keyword evidence="4" id="KW-1185">Reference proteome</keyword>
<evidence type="ECO:0000313" key="3">
    <source>
        <dbReference type="EMBL" id="UUP12592.1"/>
    </source>
</evidence>
<protein>
    <submittedName>
        <fullName evidence="3">Alpha/beta fold hydrolase</fullName>
    </submittedName>
</protein>
<dbReference type="GO" id="GO:0016787">
    <property type="term" value="F:hydrolase activity"/>
    <property type="evidence" value="ECO:0007669"/>
    <property type="project" value="UniProtKB-KW"/>
</dbReference>
<dbReference type="InterPro" id="IPR000073">
    <property type="entry name" value="AB_hydrolase_1"/>
</dbReference>
<proteinExistence type="predicted"/>
<accession>A0ABY5M430</accession>
<dbReference type="Pfam" id="PF12697">
    <property type="entry name" value="Abhydrolase_6"/>
    <property type="match status" value="1"/>
</dbReference>